<sequence>MRYQDTVLPVGGGSDGRSPVFVRPGNTVVYSVCVMYRHKEFFGDDSDEFRPELVAEDKTGTWEYLPFSGASEYTWDSGMYLPRLDKTIVRRLQEVDALKSTGPPEQAAGFT</sequence>
<comment type="caution">
    <text evidence="1">The sequence shown here is derived from an EMBL/GenBank/DDBJ whole genome shotgun (WGS) entry which is preliminary data.</text>
</comment>
<evidence type="ECO:0000313" key="1">
    <source>
        <dbReference type="EMBL" id="KAK9321559.1"/>
    </source>
</evidence>
<protein>
    <submittedName>
        <fullName evidence="1">Uncharacterized protein</fullName>
    </submittedName>
</protein>
<evidence type="ECO:0000313" key="2">
    <source>
        <dbReference type="Proteomes" id="UP001489719"/>
    </source>
</evidence>
<gene>
    <name evidence="1" type="ORF">V1517DRAFT_339650</name>
</gene>
<name>A0ACC3TK48_9ASCO</name>
<proteinExistence type="predicted"/>
<dbReference type="Proteomes" id="UP001489719">
    <property type="component" value="Unassembled WGS sequence"/>
</dbReference>
<dbReference type="EMBL" id="MU970095">
    <property type="protein sequence ID" value="KAK9321559.1"/>
    <property type="molecule type" value="Genomic_DNA"/>
</dbReference>
<reference evidence="2" key="1">
    <citation type="journal article" date="2024" name="Front. Bioeng. Biotechnol.">
        <title>Genome-scale model development and genomic sequencing of the oleaginous clade Lipomyces.</title>
        <authorList>
            <person name="Czajka J.J."/>
            <person name="Han Y."/>
            <person name="Kim J."/>
            <person name="Mondo S.J."/>
            <person name="Hofstad B.A."/>
            <person name="Robles A."/>
            <person name="Haridas S."/>
            <person name="Riley R."/>
            <person name="LaButti K."/>
            <person name="Pangilinan J."/>
            <person name="Andreopoulos W."/>
            <person name="Lipzen A."/>
            <person name="Yan J."/>
            <person name="Wang M."/>
            <person name="Ng V."/>
            <person name="Grigoriev I.V."/>
            <person name="Spatafora J.W."/>
            <person name="Magnuson J.K."/>
            <person name="Baker S.E."/>
            <person name="Pomraning K.R."/>
        </authorList>
    </citation>
    <scope>NUCLEOTIDE SEQUENCE [LARGE SCALE GENOMIC DNA]</scope>
    <source>
        <strain evidence="2">CBS 10300</strain>
    </source>
</reference>
<accession>A0ACC3TK48</accession>
<organism evidence="1 2">
    <name type="scientific">Lipomyces orientalis</name>
    <dbReference type="NCBI Taxonomy" id="1233043"/>
    <lineage>
        <taxon>Eukaryota</taxon>
        <taxon>Fungi</taxon>
        <taxon>Dikarya</taxon>
        <taxon>Ascomycota</taxon>
        <taxon>Saccharomycotina</taxon>
        <taxon>Lipomycetes</taxon>
        <taxon>Lipomycetales</taxon>
        <taxon>Lipomycetaceae</taxon>
        <taxon>Lipomyces</taxon>
    </lineage>
</organism>
<keyword evidence="2" id="KW-1185">Reference proteome</keyword>